<evidence type="ECO:0000313" key="1">
    <source>
        <dbReference type="EMBL" id="GFH63336.1"/>
    </source>
</evidence>
<proteinExistence type="predicted"/>
<comment type="caution">
    <text evidence="1">The sequence shown here is derived from an EMBL/GenBank/DDBJ whole genome shotgun (WGS) entry which is preliminary data.</text>
</comment>
<accession>A0A6L2R731</accession>
<evidence type="ECO:0000313" key="2">
    <source>
        <dbReference type="Proteomes" id="UP000505077"/>
    </source>
</evidence>
<dbReference type="EMBL" id="BLLL01000012">
    <property type="protein sequence ID" value="GFH63336.1"/>
    <property type="molecule type" value="Genomic_DNA"/>
</dbReference>
<protein>
    <submittedName>
        <fullName evidence="1">Uncharacterized protein</fullName>
    </submittedName>
</protein>
<sequence>MITYDDKTKGIIESVRRFVLPTFEPCDAATFKASYIVASDVKCEGKITALFDLIVLGSIEASELDINGRFVCLGNCNVNGSIIVHNNIWVNDIRAKTIEVHDRIVAQEINCTTIFAYGSIVVGKILAVGELALSSKNVICGETAYGAGKVSANTVITGEPIDLDDGVDAVVSPSVYNSSVIQQKSPATTRTKPAESTDLILHGETEYAPLENFRGYLDFLVSVAHDDENKARFTHWKNVLCEAETTVQSGIGSYTNVAILLWLSEIVSSVYFKSWNKIYKLFDTLEIHFKDLVQRDRNAVECAIENYSEWLCALSILNRFGALIDSTVYNVAYELVISNLGLKARFVSGRLSEKGWQAHAE</sequence>
<organism evidence="1 2">
    <name type="scientific">Candidatus Desulfovibrio kirbyi</name>
    <dbReference type="NCBI Taxonomy" id="2696086"/>
    <lineage>
        <taxon>Bacteria</taxon>
        <taxon>Pseudomonadati</taxon>
        <taxon>Thermodesulfobacteriota</taxon>
        <taxon>Desulfovibrionia</taxon>
        <taxon>Desulfovibrionales</taxon>
        <taxon>Desulfovibrionaceae</taxon>
        <taxon>Desulfovibrio</taxon>
    </lineage>
</organism>
<gene>
    <name evidence="1" type="ORF">ZNDK_1107</name>
</gene>
<dbReference type="Proteomes" id="UP000505077">
    <property type="component" value="Unassembled WGS sequence"/>
</dbReference>
<name>A0A6L2R731_9BACT</name>
<reference evidence="1 2" key="1">
    <citation type="journal article" date="2020" name="ISME J.">
        <title>Parallel Reductive Genome Evolution in Desulfovibrio Ectosymbionts Independently Acquired by Trichonympha Protists in the Termite Gut.</title>
        <authorList>
            <person name="Takeuchi M."/>
            <person name="Kuwahara H."/>
            <person name="Murakami T."/>
            <person name="Takahashi K."/>
            <person name="Kajitani R."/>
            <person name="Toyoda A."/>
            <person name="Itoh T."/>
            <person name="Ohkuma M."/>
            <person name="Hongoh Y."/>
        </authorList>
    </citation>
    <scope>NUCLEOTIDE SEQUENCE [LARGE SCALE GENOMIC DNA]</scope>
    <source>
        <strain evidence="1">ZnDsv-02</strain>
    </source>
</reference>
<dbReference type="AlphaFoldDB" id="A0A6L2R731"/>